<dbReference type="PANTHER" id="PTHR32387">
    <property type="entry name" value="WU:FJ29H11"/>
    <property type="match status" value="1"/>
</dbReference>
<keyword evidence="1" id="KW-1185">Reference proteome</keyword>
<evidence type="ECO:0000313" key="2">
    <source>
        <dbReference type="RefSeq" id="XP_022980350.1"/>
    </source>
</evidence>
<dbReference type="Proteomes" id="UP000504608">
    <property type="component" value="Unplaced"/>
</dbReference>
<organism evidence="1 2">
    <name type="scientific">Cucurbita maxima</name>
    <name type="common">Pumpkin</name>
    <name type="synonym">Winter squash</name>
    <dbReference type="NCBI Taxonomy" id="3661"/>
    <lineage>
        <taxon>Eukaryota</taxon>
        <taxon>Viridiplantae</taxon>
        <taxon>Streptophyta</taxon>
        <taxon>Embryophyta</taxon>
        <taxon>Tracheophyta</taxon>
        <taxon>Spermatophyta</taxon>
        <taxon>Magnoliopsida</taxon>
        <taxon>eudicotyledons</taxon>
        <taxon>Gunneridae</taxon>
        <taxon>Pentapetalae</taxon>
        <taxon>rosids</taxon>
        <taxon>fabids</taxon>
        <taxon>Cucurbitales</taxon>
        <taxon>Cucurbitaceae</taxon>
        <taxon>Cucurbiteae</taxon>
        <taxon>Cucurbita</taxon>
    </lineage>
</organism>
<gene>
    <name evidence="2 3" type="primary">LOC111479742</name>
</gene>
<evidence type="ECO:0000313" key="1">
    <source>
        <dbReference type="Proteomes" id="UP000504608"/>
    </source>
</evidence>
<dbReference type="InterPro" id="IPR052957">
    <property type="entry name" value="Auxin_embryo_med"/>
</dbReference>
<accession>A0A6J1IW10</accession>
<dbReference type="GO" id="GO:0010305">
    <property type="term" value="P:leaf vascular tissue pattern formation"/>
    <property type="evidence" value="ECO:0007669"/>
    <property type="project" value="TreeGrafter"/>
</dbReference>
<sequence>MFITTWKDGCRDATVPEVLKRMFHHYGIKLGSRKSVRSMISSYPFIGLLNVAVSAIKNGMWDSIYDSLQTINLHELTNTHVGKQPVHECIDVGPSAEGALIKHVPKSTYGITVEDILNKVGQHIKSEQENKLILTFVRSSKLVRDIGFKTRVSLDDTFDILKVWRSQKPFKTSISQMCTFYTFLWNEMAASKQKILEELHSGPFIFVPIVADSRHEDVVSGIFLSPKEVYWHDPIGAIDKIKDVYLQCRLTNTVDCPIIKSLCNIYPGLKNFFVDECGIHEYPPLRSYLPILKQLSAVALPSQAGDTVFQVFLKGANGLKSGLWVQKIRLT</sequence>
<dbReference type="GO" id="GO:0009793">
    <property type="term" value="P:embryo development ending in seed dormancy"/>
    <property type="evidence" value="ECO:0007669"/>
    <property type="project" value="TreeGrafter"/>
</dbReference>
<evidence type="ECO:0000313" key="3">
    <source>
        <dbReference type="RefSeq" id="XP_022980351.1"/>
    </source>
</evidence>
<protein>
    <submittedName>
        <fullName evidence="2 3">Uncharacterized protein LOC111479742</fullName>
    </submittedName>
</protein>
<dbReference type="AlphaFoldDB" id="A0A6J1IW10"/>
<dbReference type="GO" id="GO:0048364">
    <property type="term" value="P:root development"/>
    <property type="evidence" value="ECO:0007669"/>
    <property type="project" value="TreeGrafter"/>
</dbReference>
<name>A0A6J1IW10_CUCMA</name>
<dbReference type="KEGG" id="cmax:111479742"/>
<reference evidence="2 3" key="1">
    <citation type="submission" date="2025-04" db="UniProtKB">
        <authorList>
            <consortium name="RefSeq"/>
        </authorList>
    </citation>
    <scope>IDENTIFICATION</scope>
    <source>
        <tissue evidence="2 3">Young leaves</tissue>
    </source>
</reference>
<dbReference type="RefSeq" id="XP_022980350.1">
    <property type="nucleotide sequence ID" value="XM_023124582.1"/>
</dbReference>
<dbReference type="GeneID" id="111479742"/>
<dbReference type="OrthoDB" id="1634384at2759"/>
<proteinExistence type="predicted"/>
<dbReference type="RefSeq" id="XP_022980351.1">
    <property type="nucleotide sequence ID" value="XM_023124583.1"/>
</dbReference>
<dbReference type="GO" id="GO:0005634">
    <property type="term" value="C:nucleus"/>
    <property type="evidence" value="ECO:0007669"/>
    <property type="project" value="TreeGrafter"/>
</dbReference>
<dbReference type="PANTHER" id="PTHR32387:SF0">
    <property type="entry name" value="PROTEIN NO VEIN"/>
    <property type="match status" value="1"/>
</dbReference>